<name>A0A2A6ZXS4_9FIRM</name>
<dbReference type="AlphaFoldDB" id="A0A2A6ZXS4"/>
<proteinExistence type="predicted"/>
<dbReference type="Proteomes" id="UP000219901">
    <property type="component" value="Unassembled WGS sequence"/>
</dbReference>
<sequence>MQFVPGTSTGCSTIFAQKGIPKMEQLSARLLLTAGILLLIAGVIFAILQVWLYTDLLWAGAFGCLLAALNFRDSKNDGG</sequence>
<evidence type="ECO:0000256" key="1">
    <source>
        <dbReference type="SAM" id="Phobius"/>
    </source>
</evidence>
<evidence type="ECO:0000313" key="2">
    <source>
        <dbReference type="EMBL" id="PDX71704.1"/>
    </source>
</evidence>
<dbReference type="Proteomes" id="UP000251281">
    <property type="component" value="Unassembled WGS sequence"/>
</dbReference>
<reference evidence="2 4" key="1">
    <citation type="journal article" date="2017" name="Front. Microbiol.">
        <title>New Insights into the Diversity of the Genus Faecalibacterium.</title>
        <authorList>
            <person name="Benevides L."/>
            <person name="Burman S."/>
            <person name="Martin R."/>
            <person name="Robert V."/>
            <person name="Thomas M."/>
            <person name="Miquel S."/>
            <person name="Chain F."/>
            <person name="Sokol H."/>
            <person name="Bermudez-Humaran L.G."/>
            <person name="Morrison M."/>
            <person name="Langella P."/>
            <person name="Azevedo V.A."/>
            <person name="Chatel J.M."/>
            <person name="Soares S."/>
        </authorList>
    </citation>
    <scope>NUCLEOTIDE SEQUENCE [LARGE SCALE GENOMIC DNA]</scope>
    <source>
        <strain evidence="2 4">CNCM I 4546</strain>
    </source>
</reference>
<keyword evidence="1" id="KW-1133">Transmembrane helix</keyword>
<protein>
    <submittedName>
        <fullName evidence="2">Uncharacterized protein</fullName>
    </submittedName>
</protein>
<dbReference type="EMBL" id="NMTV01000066">
    <property type="protein sequence ID" value="PDX71704.1"/>
    <property type="molecule type" value="Genomic_DNA"/>
</dbReference>
<keyword evidence="1" id="KW-0472">Membrane</keyword>
<gene>
    <name evidence="3" type="ORF">C4N24_13995</name>
    <name evidence="2" type="ORF">CGS55_12230</name>
</gene>
<evidence type="ECO:0000313" key="4">
    <source>
        <dbReference type="Proteomes" id="UP000219901"/>
    </source>
</evidence>
<comment type="caution">
    <text evidence="2">The sequence shown here is derived from an EMBL/GenBank/DDBJ whole genome shotgun (WGS) entry which is preliminary data.</text>
</comment>
<feature type="transmembrane region" description="Helical" evidence="1">
    <location>
        <begin position="30"/>
        <end position="50"/>
    </location>
</feature>
<evidence type="ECO:0000313" key="5">
    <source>
        <dbReference type="Proteomes" id="UP000251281"/>
    </source>
</evidence>
<keyword evidence="1" id="KW-0812">Transmembrane</keyword>
<evidence type="ECO:0000313" key="3">
    <source>
        <dbReference type="EMBL" id="RAW54646.1"/>
    </source>
</evidence>
<reference evidence="3 5" key="3">
    <citation type="submission" date="2018-02" db="EMBL/GenBank/DDBJ databases">
        <title>Complete genome sequencing of Faecalibacterium prausnitzii strains isolated from the human gut.</title>
        <authorList>
            <person name="Fitzgerald B.C."/>
            <person name="Shkoporov A.N."/>
            <person name="Ross P.R."/>
            <person name="Hill C."/>
        </authorList>
    </citation>
    <scope>NUCLEOTIDE SEQUENCE [LARGE SCALE GENOMIC DNA]</scope>
    <source>
        <strain evidence="3 5">APC923/51-1</strain>
    </source>
</reference>
<organism evidence="2 4">
    <name type="scientific">Faecalibacterium prausnitzii</name>
    <dbReference type="NCBI Taxonomy" id="853"/>
    <lineage>
        <taxon>Bacteria</taxon>
        <taxon>Bacillati</taxon>
        <taxon>Bacillota</taxon>
        <taxon>Clostridia</taxon>
        <taxon>Eubacteriales</taxon>
        <taxon>Oscillospiraceae</taxon>
        <taxon>Faecalibacterium</taxon>
    </lineage>
</organism>
<dbReference type="EMBL" id="PRLD01000022">
    <property type="protein sequence ID" value="RAW54646.1"/>
    <property type="molecule type" value="Genomic_DNA"/>
</dbReference>
<accession>A0A2A6ZXS4</accession>
<reference evidence="2" key="2">
    <citation type="submission" date="2017-07" db="EMBL/GenBank/DDBJ databases">
        <authorList>
            <person name="Sun Z.S."/>
            <person name="Albrecht U."/>
            <person name="Echele G."/>
            <person name="Lee C.C."/>
        </authorList>
    </citation>
    <scope>NUCLEOTIDE SEQUENCE</scope>
    <source>
        <strain evidence="2">CNCM I 4546</strain>
    </source>
</reference>